<feature type="domain" description="EF-hand" evidence="3">
    <location>
        <begin position="317"/>
        <end position="352"/>
    </location>
</feature>
<evidence type="ECO:0000256" key="1">
    <source>
        <dbReference type="ARBA" id="ARBA00022837"/>
    </source>
</evidence>
<dbReference type="Gene3D" id="1.10.238.10">
    <property type="entry name" value="EF-hand"/>
    <property type="match status" value="1"/>
</dbReference>
<gene>
    <name evidence="4" type="ORF">PIB30_065008</name>
</gene>
<name>A0ABU6VKF2_9FABA</name>
<dbReference type="InterPro" id="IPR002048">
    <property type="entry name" value="EF_hand_dom"/>
</dbReference>
<dbReference type="EMBL" id="JASCZI010151677">
    <property type="protein sequence ID" value="MED6174019.1"/>
    <property type="molecule type" value="Genomic_DNA"/>
</dbReference>
<protein>
    <recommendedName>
        <fullName evidence="3">EF-hand domain-containing protein</fullName>
    </recommendedName>
</protein>
<keyword evidence="5" id="KW-1185">Reference proteome</keyword>
<dbReference type="PROSITE" id="PS50222">
    <property type="entry name" value="EF_HAND_2"/>
    <property type="match status" value="1"/>
</dbReference>
<proteinExistence type="predicted"/>
<dbReference type="Pfam" id="PF13499">
    <property type="entry name" value="EF-hand_7"/>
    <property type="match status" value="1"/>
</dbReference>
<dbReference type="PROSITE" id="PS00018">
    <property type="entry name" value="EF_HAND_1"/>
    <property type="match status" value="1"/>
</dbReference>
<dbReference type="Gene3D" id="6.10.140.100">
    <property type="match status" value="1"/>
</dbReference>
<dbReference type="InterPro" id="IPR018247">
    <property type="entry name" value="EF_Hand_1_Ca_BS"/>
</dbReference>
<evidence type="ECO:0000259" key="3">
    <source>
        <dbReference type="PROSITE" id="PS50222"/>
    </source>
</evidence>
<feature type="compositionally biased region" description="Acidic residues" evidence="2">
    <location>
        <begin position="149"/>
        <end position="180"/>
    </location>
</feature>
<evidence type="ECO:0000256" key="2">
    <source>
        <dbReference type="SAM" id="MobiDB-lite"/>
    </source>
</evidence>
<dbReference type="SMART" id="SM00054">
    <property type="entry name" value="EFh"/>
    <property type="match status" value="1"/>
</dbReference>
<feature type="region of interest" description="Disordered" evidence="2">
    <location>
        <begin position="67"/>
        <end position="97"/>
    </location>
</feature>
<sequence>MGQAQLLAQLDHRKKNEKKKISAELTLPAENLSVVLCVGVAVQFTIQELVEFGKASNFRSIGVEKGEMAKRDMPDSDPDDDASASSYGQEDDETEETTLAVATKTVSDYEKQRLSRIAENNARMEALGLHKMASSLKNRKGKGKLKEDEHDDDDHDHEYIPDEDADEPASDDEDDEDEDFVIGNASASRKRKQVKNKGSKMKAKVSGKKLCNSNPEYIDGDDEDEALKQAIALSLQGTAEDFSSKHVVKNITKAEKKRNTQNQEDKERKKNKKSFASRLQMTEDELIGHFFQLDEADKGTVSMRDLQRAAIAHDFSWTDKELVDMIRCFDSDGDGRISLDDFRKIVVRCNLIKGS</sequence>
<feature type="region of interest" description="Disordered" evidence="2">
    <location>
        <begin position="133"/>
        <end position="210"/>
    </location>
</feature>
<feature type="compositionally biased region" description="Basic and acidic residues" evidence="2">
    <location>
        <begin position="252"/>
        <end position="268"/>
    </location>
</feature>
<dbReference type="Pfam" id="PF02809">
    <property type="entry name" value="UIM"/>
    <property type="match status" value="1"/>
</dbReference>
<dbReference type="Proteomes" id="UP001341840">
    <property type="component" value="Unassembled WGS sequence"/>
</dbReference>
<dbReference type="PROSITE" id="PS50330">
    <property type="entry name" value="UIM"/>
    <property type="match status" value="1"/>
</dbReference>
<evidence type="ECO:0000313" key="5">
    <source>
        <dbReference type="Proteomes" id="UP001341840"/>
    </source>
</evidence>
<evidence type="ECO:0000313" key="4">
    <source>
        <dbReference type="EMBL" id="MED6174019.1"/>
    </source>
</evidence>
<comment type="caution">
    <text evidence="4">The sequence shown here is derived from an EMBL/GenBank/DDBJ whole genome shotgun (WGS) entry which is preliminary data.</text>
</comment>
<dbReference type="InterPro" id="IPR011992">
    <property type="entry name" value="EF-hand-dom_pair"/>
</dbReference>
<reference evidence="4 5" key="1">
    <citation type="journal article" date="2023" name="Plants (Basel)">
        <title>Bridging the Gap: Combining Genomics and Transcriptomics Approaches to Understand Stylosanthes scabra, an Orphan Legume from the Brazilian Caatinga.</title>
        <authorList>
            <person name="Ferreira-Neto J.R.C."/>
            <person name="da Silva M.D."/>
            <person name="Binneck E."/>
            <person name="de Melo N.F."/>
            <person name="da Silva R.H."/>
            <person name="de Melo A.L.T.M."/>
            <person name="Pandolfi V."/>
            <person name="Bustamante F.O."/>
            <person name="Brasileiro-Vidal A.C."/>
            <person name="Benko-Iseppon A.M."/>
        </authorList>
    </citation>
    <scope>NUCLEOTIDE SEQUENCE [LARGE SCALE GENOMIC DNA]</scope>
    <source>
        <tissue evidence="4">Leaves</tissue>
    </source>
</reference>
<dbReference type="InterPro" id="IPR003903">
    <property type="entry name" value="UIM_dom"/>
</dbReference>
<keyword evidence="1" id="KW-0106">Calcium</keyword>
<accession>A0ABU6VKF2</accession>
<dbReference type="SUPFAM" id="SSF47473">
    <property type="entry name" value="EF-hand"/>
    <property type="match status" value="1"/>
</dbReference>
<feature type="compositionally biased region" description="Basic residues" evidence="2">
    <location>
        <begin position="188"/>
        <end position="207"/>
    </location>
</feature>
<feature type="region of interest" description="Disordered" evidence="2">
    <location>
        <begin position="252"/>
        <end position="276"/>
    </location>
</feature>
<organism evidence="4 5">
    <name type="scientific">Stylosanthes scabra</name>
    <dbReference type="NCBI Taxonomy" id="79078"/>
    <lineage>
        <taxon>Eukaryota</taxon>
        <taxon>Viridiplantae</taxon>
        <taxon>Streptophyta</taxon>
        <taxon>Embryophyta</taxon>
        <taxon>Tracheophyta</taxon>
        <taxon>Spermatophyta</taxon>
        <taxon>Magnoliopsida</taxon>
        <taxon>eudicotyledons</taxon>
        <taxon>Gunneridae</taxon>
        <taxon>Pentapetalae</taxon>
        <taxon>rosids</taxon>
        <taxon>fabids</taxon>
        <taxon>Fabales</taxon>
        <taxon>Fabaceae</taxon>
        <taxon>Papilionoideae</taxon>
        <taxon>50 kb inversion clade</taxon>
        <taxon>dalbergioids sensu lato</taxon>
        <taxon>Dalbergieae</taxon>
        <taxon>Pterocarpus clade</taxon>
        <taxon>Stylosanthes</taxon>
    </lineage>
</organism>